<dbReference type="Pfam" id="PF01494">
    <property type="entry name" value="FAD_binding_3"/>
    <property type="match status" value="1"/>
</dbReference>
<dbReference type="Gene3D" id="3.50.50.60">
    <property type="entry name" value="FAD/NAD(P)-binding domain"/>
    <property type="match status" value="1"/>
</dbReference>
<reference evidence="3" key="1">
    <citation type="submission" date="2018-04" db="EMBL/GenBank/DDBJ databases">
        <authorList>
            <person name="Cornet L."/>
        </authorList>
    </citation>
    <scope>NUCLEOTIDE SEQUENCE [LARGE SCALE GENOMIC DNA]</scope>
</reference>
<feature type="domain" description="FAD-binding" evidence="1">
    <location>
        <begin position="10"/>
        <end position="351"/>
    </location>
</feature>
<dbReference type="GO" id="GO:0071949">
    <property type="term" value="F:FAD binding"/>
    <property type="evidence" value="ECO:0007669"/>
    <property type="project" value="InterPro"/>
</dbReference>
<dbReference type="GO" id="GO:0004497">
    <property type="term" value="F:monooxygenase activity"/>
    <property type="evidence" value="ECO:0007669"/>
    <property type="project" value="UniProtKB-KW"/>
</dbReference>
<dbReference type="PANTHER" id="PTHR43422:SF3">
    <property type="entry name" value="THIAMINE THIAZOLE SYNTHASE"/>
    <property type="match status" value="1"/>
</dbReference>
<proteinExistence type="predicted"/>
<dbReference type="AlphaFoldDB" id="A0A2W4TMV2"/>
<evidence type="ECO:0000313" key="3">
    <source>
        <dbReference type="Proteomes" id="UP000249354"/>
    </source>
</evidence>
<keyword evidence="2" id="KW-0560">Oxidoreductase</keyword>
<dbReference type="Proteomes" id="UP000249354">
    <property type="component" value="Unassembled WGS sequence"/>
</dbReference>
<name>A0A2W4TMV2_9CYAN</name>
<dbReference type="SUPFAM" id="SSF51905">
    <property type="entry name" value="FAD/NAD(P)-binding domain"/>
    <property type="match status" value="1"/>
</dbReference>
<organism evidence="2 3">
    <name type="scientific">Leptolyngbya foveolarum</name>
    <dbReference type="NCBI Taxonomy" id="47253"/>
    <lineage>
        <taxon>Bacteria</taxon>
        <taxon>Bacillati</taxon>
        <taxon>Cyanobacteriota</taxon>
        <taxon>Cyanophyceae</taxon>
        <taxon>Leptolyngbyales</taxon>
        <taxon>Leptolyngbyaceae</taxon>
        <taxon>Leptolyngbya group</taxon>
        <taxon>Leptolyngbya</taxon>
    </lineage>
</organism>
<dbReference type="Gene3D" id="3.30.9.100">
    <property type="match status" value="1"/>
</dbReference>
<dbReference type="InterPro" id="IPR036188">
    <property type="entry name" value="FAD/NAD-bd_sf"/>
</dbReference>
<evidence type="ECO:0000259" key="1">
    <source>
        <dbReference type="Pfam" id="PF01494"/>
    </source>
</evidence>
<dbReference type="EMBL" id="QBMC01000224">
    <property type="protein sequence ID" value="PZO10262.1"/>
    <property type="molecule type" value="Genomic_DNA"/>
</dbReference>
<dbReference type="InterPro" id="IPR002938">
    <property type="entry name" value="FAD-bd"/>
</dbReference>
<reference evidence="2 3" key="2">
    <citation type="submission" date="2018-06" db="EMBL/GenBank/DDBJ databases">
        <title>Metagenomic assembly of (sub)arctic Cyanobacteria and their associated microbiome from non-axenic cultures.</title>
        <authorList>
            <person name="Baurain D."/>
        </authorList>
    </citation>
    <scope>NUCLEOTIDE SEQUENCE [LARGE SCALE GENOMIC DNA]</scope>
    <source>
        <strain evidence="2">ULC129bin1</strain>
    </source>
</reference>
<keyword evidence="2" id="KW-0503">Monooxygenase</keyword>
<comment type="caution">
    <text evidence="2">The sequence shown here is derived from an EMBL/GenBank/DDBJ whole genome shotgun (WGS) entry which is preliminary data.</text>
</comment>
<accession>A0A2W4TMV2</accession>
<gene>
    <name evidence="2" type="ORF">DCF25_20835</name>
</gene>
<protein>
    <submittedName>
        <fullName evidence="2">Monooxygenase</fullName>
    </submittedName>
</protein>
<evidence type="ECO:0000313" key="2">
    <source>
        <dbReference type="EMBL" id="PZO10262.1"/>
    </source>
</evidence>
<sequence length="446" mass="49181">MQSQRQLKRAIVIGGSIAGLLSAKVLSAAFDEVLIVERDLIPKNTADRTGVPQSPQPHILLTQGYRLLKDFFPGLEKDLQAAGAVPVDWGQDFQYFAFGDWCANTTEPTGLDSVSCTRPLLETAVRRQVEQIVNVKRLSPYRVEGVIGSADKVTGVRCRQSKDKTDERMISADLIVDASGRSTNALKWLAALGASIPDVEKIDAQLGYATGRYRIPDDWNEDWKVLLISHEPPKKTQLGYLARVENNELIATLGGYCQEYPPLVQDEFMKAAKQLPDGAFYEAIAQSTPISKIKAYRSTANRLYHYEQLDKMPMGFVAIGDAVCALCPAYGQGLTTSAMSALTLQDWLLENAKNDEVGESLAFQKKIAKRIQSAWSAATTNDSGFLNGEGDRKKNFVGRLLSGYMRRLVAKTHTDGELTLALAKITHMVDSPAKLLHPKMIFKVLT</sequence>
<dbReference type="PANTHER" id="PTHR43422">
    <property type="entry name" value="THIAMINE THIAZOLE SYNTHASE"/>
    <property type="match status" value="1"/>
</dbReference>